<dbReference type="GO" id="GO:0048034">
    <property type="term" value="P:heme O biosynthetic process"/>
    <property type="evidence" value="ECO:0007669"/>
    <property type="project" value="UniProtKB-UniRule"/>
</dbReference>
<feature type="transmembrane region" description="Helical" evidence="9">
    <location>
        <begin position="21"/>
        <end position="47"/>
    </location>
</feature>
<dbReference type="UniPathway" id="UPA00834">
    <property type="reaction ID" value="UER00712"/>
</dbReference>
<comment type="catalytic activity">
    <reaction evidence="8 9">
        <text>heme b + (2E,6E)-farnesyl diphosphate + H2O = Fe(II)-heme o + diphosphate</text>
        <dbReference type="Rhea" id="RHEA:28070"/>
        <dbReference type="ChEBI" id="CHEBI:15377"/>
        <dbReference type="ChEBI" id="CHEBI:33019"/>
        <dbReference type="ChEBI" id="CHEBI:60344"/>
        <dbReference type="ChEBI" id="CHEBI:60530"/>
        <dbReference type="ChEBI" id="CHEBI:175763"/>
        <dbReference type="EC" id="2.5.1.141"/>
    </reaction>
</comment>
<evidence type="ECO:0000313" key="11">
    <source>
        <dbReference type="Proteomes" id="UP000294380"/>
    </source>
</evidence>
<evidence type="ECO:0000313" key="10">
    <source>
        <dbReference type="EMBL" id="VFP81200.1"/>
    </source>
</evidence>
<dbReference type="AlphaFoldDB" id="A0A451D5R8"/>
<dbReference type="EC" id="2.5.1.141" evidence="9"/>
<keyword evidence="3 9" id="KW-0808">Transferase</keyword>
<comment type="subcellular location">
    <subcellularLocation>
        <location evidence="9">Cell membrane</location>
        <topology evidence="9">Multi-pass membrane protein</topology>
    </subcellularLocation>
    <subcellularLocation>
        <location evidence="1">Membrane</location>
        <topology evidence="1">Multi-pass membrane protein</topology>
    </subcellularLocation>
</comment>
<evidence type="ECO:0000256" key="8">
    <source>
        <dbReference type="ARBA" id="ARBA00047690"/>
    </source>
</evidence>
<keyword evidence="2 9" id="KW-1003">Cell membrane</keyword>
<dbReference type="Proteomes" id="UP000294380">
    <property type="component" value="Chromosome"/>
</dbReference>
<comment type="similarity">
    <text evidence="9">Belongs to the UbiA prenyltransferase family. Protoheme IX farnesyltransferase subfamily.</text>
</comment>
<evidence type="ECO:0000256" key="1">
    <source>
        <dbReference type="ARBA" id="ARBA00004141"/>
    </source>
</evidence>
<dbReference type="CDD" id="cd13957">
    <property type="entry name" value="PT_UbiA_Cox10"/>
    <property type="match status" value="1"/>
</dbReference>
<dbReference type="PANTHER" id="PTHR43448">
    <property type="entry name" value="PROTOHEME IX FARNESYLTRANSFERASE, MITOCHONDRIAL"/>
    <property type="match status" value="1"/>
</dbReference>
<evidence type="ECO:0000256" key="6">
    <source>
        <dbReference type="ARBA" id="ARBA00023133"/>
    </source>
</evidence>
<dbReference type="OrthoDB" id="9814417at2"/>
<dbReference type="EMBL" id="LR217707">
    <property type="protein sequence ID" value="VFP81200.1"/>
    <property type="molecule type" value="Genomic_DNA"/>
</dbReference>
<feature type="transmembrane region" description="Helical" evidence="9">
    <location>
        <begin position="128"/>
        <end position="148"/>
    </location>
</feature>
<keyword evidence="7 9" id="KW-0472">Membrane</keyword>
<feature type="transmembrane region" description="Helical" evidence="9">
    <location>
        <begin position="185"/>
        <end position="204"/>
    </location>
</feature>
<evidence type="ECO:0000256" key="3">
    <source>
        <dbReference type="ARBA" id="ARBA00022679"/>
    </source>
</evidence>
<comment type="pathway">
    <text evidence="9">Porphyrin-containing compound metabolism; heme O biosynthesis; heme O from protoheme: step 1/1.</text>
</comment>
<feature type="transmembrane region" description="Helical" evidence="9">
    <location>
        <begin position="53"/>
        <end position="78"/>
    </location>
</feature>
<keyword evidence="4 9" id="KW-0812">Transmembrane</keyword>
<organism evidence="10 11">
    <name type="scientific">Buchnera aphidicola</name>
    <name type="common">Cinara kochiana kochiana</name>
    <dbReference type="NCBI Taxonomy" id="2518976"/>
    <lineage>
        <taxon>Bacteria</taxon>
        <taxon>Pseudomonadati</taxon>
        <taxon>Pseudomonadota</taxon>
        <taxon>Gammaproteobacteria</taxon>
        <taxon>Enterobacterales</taxon>
        <taxon>Erwiniaceae</taxon>
        <taxon>Buchnera</taxon>
    </lineage>
</organism>
<dbReference type="InterPro" id="IPR000537">
    <property type="entry name" value="UbiA_prenyltransferase"/>
</dbReference>
<protein>
    <recommendedName>
        <fullName evidence="9">Protoheme IX farnesyltransferase</fullName>
        <ecNumber evidence="9">2.5.1.141</ecNumber>
    </recommendedName>
    <alternativeName>
        <fullName evidence="9">Heme B farnesyltransferase</fullName>
    </alternativeName>
    <alternativeName>
        <fullName evidence="9">Heme O synthase</fullName>
    </alternativeName>
</protein>
<keyword evidence="5 9" id="KW-1133">Transmembrane helix</keyword>
<dbReference type="InterPro" id="IPR006369">
    <property type="entry name" value="Protohaem_IX_farnesylTrfase"/>
</dbReference>
<keyword evidence="6 9" id="KW-0350">Heme biosynthesis</keyword>
<dbReference type="Pfam" id="PF01040">
    <property type="entry name" value="UbiA"/>
    <property type="match status" value="1"/>
</dbReference>
<dbReference type="GO" id="GO:0008495">
    <property type="term" value="F:protoheme IX farnesyltransferase activity"/>
    <property type="evidence" value="ECO:0007669"/>
    <property type="project" value="UniProtKB-UniRule"/>
</dbReference>
<evidence type="ECO:0000256" key="5">
    <source>
        <dbReference type="ARBA" id="ARBA00022989"/>
    </source>
</evidence>
<comment type="miscellaneous">
    <text evidence="9">Carbon 2 of the heme B porphyrin ring is defined according to the Fischer nomenclature.</text>
</comment>
<feature type="transmembrane region" description="Helical" evidence="9">
    <location>
        <begin position="155"/>
        <end position="173"/>
    </location>
</feature>
<dbReference type="Gene3D" id="1.10.357.140">
    <property type="entry name" value="UbiA prenyltransferase"/>
    <property type="match status" value="1"/>
</dbReference>
<feature type="transmembrane region" description="Helical" evidence="9">
    <location>
        <begin position="225"/>
        <end position="247"/>
    </location>
</feature>
<reference evidence="10 11" key="1">
    <citation type="submission" date="2019-02" db="EMBL/GenBank/DDBJ databases">
        <authorList>
            <person name="Manzano-Marin A."/>
            <person name="Manzano-Marin A."/>
        </authorList>
    </citation>
    <scope>NUCLEOTIDE SEQUENCE [LARGE SCALE GENOMIC DNA]</scope>
    <source>
        <strain evidence="10 11">BuCikochiana</strain>
    </source>
</reference>
<dbReference type="InterPro" id="IPR044878">
    <property type="entry name" value="UbiA_sf"/>
</dbReference>
<feature type="transmembrane region" description="Helical" evidence="9">
    <location>
        <begin position="99"/>
        <end position="122"/>
    </location>
</feature>
<gene>
    <name evidence="9 10" type="primary">cyoE</name>
    <name evidence="10" type="ORF">BUCIKOCA2762_296</name>
</gene>
<name>A0A451D5R8_9GAMM</name>
<evidence type="ECO:0000256" key="9">
    <source>
        <dbReference type="HAMAP-Rule" id="MF_00154"/>
    </source>
</evidence>
<evidence type="ECO:0000256" key="4">
    <source>
        <dbReference type="ARBA" id="ARBA00022692"/>
    </source>
</evidence>
<comment type="function">
    <text evidence="9">Converts heme B (protoheme IX) to heme O by substitution of the vinyl group on carbon 2 of heme B porphyrin ring with a hydroxyethyl farnesyl side group.</text>
</comment>
<dbReference type="RefSeq" id="WP_154028740.1">
    <property type="nucleotide sequence ID" value="NZ_LR217707.1"/>
</dbReference>
<dbReference type="PANTHER" id="PTHR43448:SF2">
    <property type="entry name" value="PROTOHEME IX FARNESYLTRANSFERASE, MITOCHONDRIAL"/>
    <property type="match status" value="1"/>
</dbReference>
<feature type="transmembrane region" description="Helical" evidence="9">
    <location>
        <begin position="288"/>
        <end position="311"/>
    </location>
</feature>
<sequence length="316" mass="37334">MDFRSLKSLILKFFFIFNKNNLMSILELIKPGIVLGNLISLFGGFFLASRSNLVVFLLIKVIFGIFLVISASCILNNIIDRNIDKKMNRTKNRILCTNIDYKIINILFVLAFFFISLGFFIFYQYINFISMIIAMIGVFFYVFIYSLFLKKKSCYSTLIGSISGSVPPIIGYVTINNKLNGCCLILFFIFIFWQIAHAYSIIIYRNKDYNMANIPTIVTVYSFRYTKICISICIMNMFFCNLLLYYFCYVHFFYFFCTSFFIFLWFVFSIVGNMFFYSCKKWSRTMFFISIFVIFLVSLMLSLNFLITTFFKSNYY</sequence>
<dbReference type="HAMAP" id="MF_00154">
    <property type="entry name" value="CyoE_CtaB"/>
    <property type="match status" value="1"/>
</dbReference>
<feature type="transmembrane region" description="Helical" evidence="9">
    <location>
        <begin position="253"/>
        <end position="276"/>
    </location>
</feature>
<proteinExistence type="inferred from homology"/>
<evidence type="ECO:0000256" key="2">
    <source>
        <dbReference type="ARBA" id="ARBA00022475"/>
    </source>
</evidence>
<accession>A0A451D5R8</accession>
<dbReference type="GO" id="GO:0005886">
    <property type="term" value="C:plasma membrane"/>
    <property type="evidence" value="ECO:0007669"/>
    <property type="project" value="UniProtKB-SubCell"/>
</dbReference>
<evidence type="ECO:0000256" key="7">
    <source>
        <dbReference type="ARBA" id="ARBA00023136"/>
    </source>
</evidence>